<evidence type="ECO:0000256" key="5">
    <source>
        <dbReference type="ARBA" id="ARBA00033067"/>
    </source>
</evidence>
<feature type="domain" description="NAD-dependent epimerase/dehydratase" evidence="6">
    <location>
        <begin position="5"/>
        <end position="72"/>
    </location>
</feature>
<dbReference type="GO" id="GO:0005996">
    <property type="term" value="P:monosaccharide metabolic process"/>
    <property type="evidence" value="ECO:0007669"/>
    <property type="project" value="TreeGrafter"/>
</dbReference>
<dbReference type="PANTHER" id="PTHR43725">
    <property type="entry name" value="UDP-GLUCOSE 4-EPIMERASE"/>
    <property type="match status" value="1"/>
</dbReference>
<evidence type="ECO:0000256" key="2">
    <source>
        <dbReference type="ARBA" id="ARBA00007637"/>
    </source>
</evidence>
<dbReference type="AlphaFoldDB" id="A0A4V2SW58"/>
<dbReference type="PANTHER" id="PTHR43725:SF32">
    <property type="entry name" value="NAD-DEPENDENT EPIMERASE_DEHYDRATASE DOMAIN-CONTAINING PROTEIN"/>
    <property type="match status" value="1"/>
</dbReference>
<dbReference type="GO" id="GO:0005829">
    <property type="term" value="C:cytosol"/>
    <property type="evidence" value="ECO:0007669"/>
    <property type="project" value="TreeGrafter"/>
</dbReference>
<comment type="similarity">
    <text evidence="2">Belongs to the NAD(P)-dependent epimerase/dehydratase family.</text>
</comment>
<organism evidence="7 8">
    <name type="scientific">Baia soyae</name>
    <dbReference type="NCBI Taxonomy" id="1544746"/>
    <lineage>
        <taxon>Bacteria</taxon>
        <taxon>Bacillati</taxon>
        <taxon>Bacillota</taxon>
        <taxon>Bacilli</taxon>
        <taxon>Bacillales</taxon>
        <taxon>Thermoactinomycetaceae</taxon>
        <taxon>Baia</taxon>
    </lineage>
</organism>
<dbReference type="RefSeq" id="WP_165873851.1">
    <property type="nucleotide sequence ID" value="NZ_SLXV01000072.1"/>
</dbReference>
<dbReference type="InterPro" id="IPR036291">
    <property type="entry name" value="NAD(P)-bd_dom_sf"/>
</dbReference>
<proteinExistence type="inferred from homology"/>
<evidence type="ECO:0000259" key="6">
    <source>
        <dbReference type="Pfam" id="PF01370"/>
    </source>
</evidence>
<dbReference type="GO" id="GO:0003978">
    <property type="term" value="F:UDP-glucose 4-epimerase activity"/>
    <property type="evidence" value="ECO:0007669"/>
    <property type="project" value="TreeGrafter"/>
</dbReference>
<evidence type="ECO:0000313" key="8">
    <source>
        <dbReference type="Proteomes" id="UP000294746"/>
    </source>
</evidence>
<dbReference type="Proteomes" id="UP000294746">
    <property type="component" value="Unassembled WGS sequence"/>
</dbReference>
<comment type="pathway">
    <text evidence="1">Carbohydrate metabolism; galactose metabolism.</text>
</comment>
<dbReference type="SUPFAM" id="SSF51735">
    <property type="entry name" value="NAD(P)-binding Rossmann-fold domains"/>
    <property type="match status" value="1"/>
</dbReference>
<protein>
    <recommendedName>
        <fullName evidence="3">UDP-glucose 4-epimerase</fullName>
    </recommendedName>
    <alternativeName>
        <fullName evidence="5">Galactowaldenase</fullName>
    </alternativeName>
    <alternativeName>
        <fullName evidence="4">UDP-galactose 4-epimerase</fullName>
    </alternativeName>
</protein>
<comment type="caution">
    <text evidence="7">The sequence shown here is derived from an EMBL/GenBank/DDBJ whole genome shotgun (WGS) entry which is preliminary data.</text>
</comment>
<accession>A0A4V2SW58</accession>
<dbReference type="Pfam" id="PF01370">
    <property type="entry name" value="Epimerase"/>
    <property type="match status" value="1"/>
</dbReference>
<dbReference type="EMBL" id="SLXV01000072">
    <property type="protein sequence ID" value="TCP60606.1"/>
    <property type="molecule type" value="Genomic_DNA"/>
</dbReference>
<dbReference type="Gene3D" id="3.40.50.720">
    <property type="entry name" value="NAD(P)-binding Rossmann-like Domain"/>
    <property type="match status" value="1"/>
</dbReference>
<evidence type="ECO:0000313" key="7">
    <source>
        <dbReference type="EMBL" id="TCP60606.1"/>
    </source>
</evidence>
<evidence type="ECO:0000256" key="1">
    <source>
        <dbReference type="ARBA" id="ARBA00004947"/>
    </source>
</evidence>
<sequence length="146" mass="16034">MKKCLVFGGSVFVGRAIAEGFVRGGNQVYVLNRGNGANPDGCIHLRADRNDADQVARALSGLSFDIVVDASAYEPFQTRLAIQCLLGRVGHFIHISSAAVYQQTEEYPLTEESPIGVNKLWGDYGKGKYLCEQELQKSFQEDGFPM</sequence>
<evidence type="ECO:0000256" key="3">
    <source>
        <dbReference type="ARBA" id="ARBA00018569"/>
    </source>
</evidence>
<keyword evidence="8" id="KW-1185">Reference proteome</keyword>
<dbReference type="InterPro" id="IPR001509">
    <property type="entry name" value="Epimerase_deHydtase"/>
</dbReference>
<reference evidence="7 8" key="1">
    <citation type="submission" date="2019-03" db="EMBL/GenBank/DDBJ databases">
        <title>Genomic Encyclopedia of Type Strains, Phase IV (KMG-IV): sequencing the most valuable type-strain genomes for metagenomic binning, comparative biology and taxonomic classification.</title>
        <authorList>
            <person name="Goeker M."/>
        </authorList>
    </citation>
    <scope>NUCLEOTIDE SEQUENCE [LARGE SCALE GENOMIC DNA]</scope>
    <source>
        <strain evidence="7 8">DSM 46831</strain>
    </source>
</reference>
<gene>
    <name evidence="7" type="ORF">EDD57_1725</name>
</gene>
<evidence type="ECO:0000256" key="4">
    <source>
        <dbReference type="ARBA" id="ARBA00031367"/>
    </source>
</evidence>
<name>A0A4V2SW58_9BACL</name>